<protein>
    <recommendedName>
        <fullName evidence="3">AB hydrolase-1 domain-containing protein</fullName>
    </recommendedName>
</protein>
<dbReference type="SUPFAM" id="SSF53474">
    <property type="entry name" value="alpha/beta-Hydrolases"/>
    <property type="match status" value="1"/>
</dbReference>
<evidence type="ECO:0000313" key="1">
    <source>
        <dbReference type="EMBL" id="KTR52539.1"/>
    </source>
</evidence>
<gene>
    <name evidence="1" type="ORF">NS359_06060</name>
</gene>
<dbReference type="AlphaFoldDB" id="A0A147DRZ0"/>
<evidence type="ECO:0008006" key="3">
    <source>
        <dbReference type="Google" id="ProtNLM"/>
    </source>
</evidence>
<dbReference type="Gene3D" id="3.40.50.1820">
    <property type="entry name" value="alpha/beta hydrolase"/>
    <property type="match status" value="1"/>
</dbReference>
<evidence type="ECO:0000313" key="2">
    <source>
        <dbReference type="Proteomes" id="UP000072763"/>
    </source>
</evidence>
<dbReference type="EMBL" id="LDRC01000028">
    <property type="protein sequence ID" value="KTR52539.1"/>
    <property type="molecule type" value="Genomic_DNA"/>
</dbReference>
<name>A0A147DRZ0_9MICO</name>
<reference evidence="1 2" key="1">
    <citation type="journal article" date="2016" name="Front. Microbiol.">
        <title>Genomic Resource of Rice Seed Associated Bacteria.</title>
        <authorList>
            <person name="Midha S."/>
            <person name="Bansal K."/>
            <person name="Sharma S."/>
            <person name="Kumar N."/>
            <person name="Patil P.P."/>
            <person name="Chaudhry V."/>
            <person name="Patil P.B."/>
        </authorList>
    </citation>
    <scope>NUCLEOTIDE SEQUENCE [LARGE SCALE GENOMIC DNA]</scope>
    <source>
        <strain evidence="1 2">NS359</strain>
    </source>
</reference>
<proteinExistence type="predicted"/>
<dbReference type="PATRIC" id="fig|465820.4.peg.1277"/>
<dbReference type="InterPro" id="IPR029058">
    <property type="entry name" value="AB_hydrolase_fold"/>
</dbReference>
<accession>A0A147DRZ0</accession>
<dbReference type="Proteomes" id="UP000072763">
    <property type="component" value="Unassembled WGS sequence"/>
</dbReference>
<sequence length="272" mass="28579">MGTMQLVRTAVTGTVIATAGSVALGAAAARRLLRPAPFVPPESELVWTDEHDVPGEEPDGVVGRTHVVHVHGQSLGPQQVLRGLRVWRELGASNQVVDTSALPLRSLDPAAVDRVAAAAHAARARGAERVVLQGWSAGALAASAAAARTPVDGIVGVAPLLDVRSALRGAVRTARFPAAVGIVAGRIATTPGLSRLAGVPYPLSVTRWQDERTPTLLLHSAADPLVDAADVAARRARGARVETFTHARHTLEWNEDPERWERAVRDFAASLG</sequence>
<comment type="caution">
    <text evidence="1">The sequence shown here is derived from an EMBL/GenBank/DDBJ whole genome shotgun (WGS) entry which is preliminary data.</text>
</comment>
<organism evidence="1 2">
    <name type="scientific">Curtobacterium oceanosedimentum</name>
    <dbReference type="NCBI Taxonomy" id="465820"/>
    <lineage>
        <taxon>Bacteria</taxon>
        <taxon>Bacillati</taxon>
        <taxon>Actinomycetota</taxon>
        <taxon>Actinomycetes</taxon>
        <taxon>Micrococcales</taxon>
        <taxon>Microbacteriaceae</taxon>
        <taxon>Curtobacterium</taxon>
    </lineage>
</organism>